<feature type="region of interest" description="Disordered" evidence="4">
    <location>
        <begin position="284"/>
        <end position="304"/>
    </location>
</feature>
<dbReference type="EMBL" id="BLAL01000059">
    <property type="protein sequence ID" value="GES82087.1"/>
    <property type="molecule type" value="Genomic_DNA"/>
</dbReference>
<evidence type="ECO:0000313" key="7">
    <source>
        <dbReference type="Proteomes" id="UP000615446"/>
    </source>
</evidence>
<evidence type="ECO:0000256" key="2">
    <source>
        <dbReference type="ARBA" id="ARBA00022833"/>
    </source>
</evidence>
<dbReference type="PANTHER" id="PTHR21696:SF2">
    <property type="entry name" value="PROTEIN UNC-79 HOMOLOG"/>
    <property type="match status" value="1"/>
</dbReference>
<dbReference type="InterPro" id="IPR046349">
    <property type="entry name" value="C1-like_sf"/>
</dbReference>
<evidence type="ECO:0000256" key="3">
    <source>
        <dbReference type="SAM" id="Coils"/>
    </source>
</evidence>
<dbReference type="Pfam" id="PF00130">
    <property type="entry name" value="C1_1"/>
    <property type="match status" value="1"/>
</dbReference>
<evidence type="ECO:0000259" key="5">
    <source>
        <dbReference type="PROSITE" id="PS50081"/>
    </source>
</evidence>
<keyword evidence="3" id="KW-0175">Coiled coil</keyword>
<gene>
    <name evidence="6" type="ORF">RCL2_000931700</name>
</gene>
<name>A0A8H3QK51_9GLOM</name>
<keyword evidence="1" id="KW-0479">Metal-binding</keyword>
<feature type="domain" description="Phorbol-ester/DAG-type" evidence="5">
    <location>
        <begin position="585"/>
        <end position="639"/>
    </location>
</feature>
<dbReference type="PROSITE" id="PS50081">
    <property type="entry name" value="ZF_DAG_PE_2"/>
    <property type="match status" value="1"/>
</dbReference>
<evidence type="ECO:0000313" key="6">
    <source>
        <dbReference type="EMBL" id="GES82087.1"/>
    </source>
</evidence>
<dbReference type="OrthoDB" id="6270916at2759"/>
<evidence type="ECO:0000256" key="4">
    <source>
        <dbReference type="SAM" id="MobiDB-lite"/>
    </source>
</evidence>
<dbReference type="CDD" id="cd00029">
    <property type="entry name" value="C1"/>
    <property type="match status" value="2"/>
</dbReference>
<dbReference type="SMART" id="SM00109">
    <property type="entry name" value="C1"/>
    <property type="match status" value="2"/>
</dbReference>
<keyword evidence="2" id="KW-0862">Zinc</keyword>
<dbReference type="InterPro" id="IPR016024">
    <property type="entry name" value="ARM-type_fold"/>
</dbReference>
<accession>A0A8H3QK51</accession>
<reference evidence="6" key="1">
    <citation type="submission" date="2019-10" db="EMBL/GenBank/DDBJ databases">
        <title>Conservation and host-specific expression of non-tandemly repeated heterogenous ribosome RNA gene in arbuscular mycorrhizal fungi.</title>
        <authorList>
            <person name="Maeda T."/>
            <person name="Kobayashi Y."/>
            <person name="Nakagawa T."/>
            <person name="Ezawa T."/>
            <person name="Yamaguchi K."/>
            <person name="Bino T."/>
            <person name="Nishimoto Y."/>
            <person name="Shigenobu S."/>
            <person name="Kawaguchi M."/>
        </authorList>
    </citation>
    <scope>NUCLEOTIDE SEQUENCE</scope>
    <source>
        <strain evidence="6">HR1</strain>
    </source>
</reference>
<feature type="region of interest" description="Disordered" evidence="4">
    <location>
        <begin position="106"/>
        <end position="142"/>
    </location>
</feature>
<organism evidence="6 7">
    <name type="scientific">Rhizophagus clarus</name>
    <dbReference type="NCBI Taxonomy" id="94130"/>
    <lineage>
        <taxon>Eukaryota</taxon>
        <taxon>Fungi</taxon>
        <taxon>Fungi incertae sedis</taxon>
        <taxon>Mucoromycota</taxon>
        <taxon>Glomeromycotina</taxon>
        <taxon>Glomeromycetes</taxon>
        <taxon>Glomerales</taxon>
        <taxon>Glomeraceae</taxon>
        <taxon>Rhizophagus</taxon>
    </lineage>
</organism>
<comment type="caution">
    <text evidence="6">The sequence shown here is derived from an EMBL/GenBank/DDBJ whole genome shotgun (WGS) entry which is preliminary data.</text>
</comment>
<dbReference type="SUPFAM" id="SSF57889">
    <property type="entry name" value="Cysteine-rich domain"/>
    <property type="match status" value="1"/>
</dbReference>
<dbReference type="Gene3D" id="3.30.60.20">
    <property type="match status" value="1"/>
</dbReference>
<evidence type="ECO:0000256" key="1">
    <source>
        <dbReference type="ARBA" id="ARBA00022723"/>
    </source>
</evidence>
<dbReference type="InterPro" id="IPR002219">
    <property type="entry name" value="PKC_DAG/PE"/>
</dbReference>
<proteinExistence type="predicted"/>
<dbReference type="InterPro" id="IPR024855">
    <property type="entry name" value="UNC79"/>
</dbReference>
<dbReference type="SUPFAM" id="SSF48371">
    <property type="entry name" value="ARM repeat"/>
    <property type="match status" value="1"/>
</dbReference>
<feature type="compositionally biased region" description="Low complexity" evidence="4">
    <location>
        <begin position="117"/>
        <end position="131"/>
    </location>
</feature>
<feature type="coiled-coil region" evidence="3">
    <location>
        <begin position="1704"/>
        <end position="1731"/>
    </location>
</feature>
<sequence>MESNSNGRSRSVSLSKAPKRGGNILLPKVVQTRKLINQILTELKKRKKPPSPFQNMVNQVDFHEVNVTNLNPQNVFNTDDTCDLLSQLRDVLIVCSMNGIIFGDRMSATPPESPYTSRDPSPNRSRSPSPSRSKRDSSTRNKSSGILERVLEVLYDIVQNDCRYKVITPRPSRPPNALQSIVLDVAHLLINQNPYSPGWLYELGMAMIPGFNIFNDVLRAKLLIFYADSLIPQLIACQSDTSDDIIVTPSSHRGKSNGKITTNEFENSSYINITINSDDSIPAGSLPDSEHLPNPNVDRSDDEYSFNRRQSAARKLSRRLSISYTGDLDIDAYYIDSMFTPLLYSIIQFISVEDSPLETLYQMHRTIGIMIRCKPDLYNDVIEIMAHGDTVSRDRAVNILFYFWRNSTGHPSVGEALPNVGYMYDLLVKEKQNDTSIKNSKRASMSVIKDIHLHQFLPHIFLNTRNSNGNKHASLTVTKHASIVDMHGQFIPTEHPNACVQCFKPVSGFGLRCGGCKLNVHFTCYNLTDGEFLTEYPVESGEHKLYKLSTPRYCDIAYGQREVICNDSLKNINDQTAIISEAVTGHSFRLVNLFTLVLCMVCRMPLWGVMHQGYRCGSCNKFIHPRCMKSSELEEQFACHSPSMSEDDALIEHEMLRLSFKTYYENILVPEESISFYSYEELSIMMTVLQMQENILNNGIIAGCLIVKQKYHNPLFPQPKRFDKFELQEYSELYQSYLKGKKTPLSVISNEYWEGISKEPSLWIISCEDYLAHLATLIKTSCDSDPGFVDRHLSVYTAATLTIPSPDDSYNPSGILTIKEMMKWLQKNLGFHNSFSSKILLQQMANYGFLERIDGHPILFYDESVMEILDHDCTFPLPFAIECSPTVESLITAITACLSDINISINECGLLLMTRRCWPDSFLSRYILERLIYAVIEWVCSEDDKLLIIAREYTPSQLKLPGVRDEMENKRNGANQKQPTALPSVAGGGAYIVCRKMLREKYIINWMSAIHDMNQGLFCDIVFDQIEMLYENKSEQVVITETEIQSHDRILKCMIRLWHAGLLFSAFNDMIARWLDDVYHTMKLQSNIFVELKTLYKIFNASKSSTYRYSTTDQILLSSENNNNDITDPISLITQLFKEGDAVELTRALQWMEVMVRAGIGLPGSIFSDFLPLLANLSPSIDQYTTFMEVMWYQVMNGLGYLFMRSNIQSIISDVNEAAFEMIKKINEEGYGAEIASARSFVKVTIALALYSYNCPLEMIYNVGIFDSLPEKPISLSHPKRLSNFKDSTQGSNLTADDPLIQCLLMYAKFDKLEVRGDIVKGFWEFITSASLIFNKNEFVNSCIPELLPSVWKELSPLHDTSSDITLLLLMRIVWADSRLFLASVSKVFEHSDWEVRFDGLDNLYGLFSKLDEKYDTQRSGVFTYLGPIFSYLVGCLWDEEEFVRTKAITYIRSMQPQHVRLAFKCWEGYFRTANVREKTLLCKLMIKLNAKFPDWEVIEWNMLFDALTQNDENEQVSTSDILESYMRPDSILIVGLKQIQDGENSTPGQRVAESQNLRIIMLTLALQMLANGIEVTLDQIIKLKHLVLIDLGFKNSKLEPVNGKPNLSIGDFEYMPDDFAQNMIMTSCLGNLKRVLDTPIYLKSSNSISEDTRLAAEQEEELTGGFFIDVVLALFNSSVDMSTLSHLMLKNWIELLLIIVYKHKIEDKRNKQLEENLVNAMRKASELLSKDVTEENKQLIIEVSTALLKRAPMLTVNILGKYIITLGKLLTKLRNDSTSSLVMSAKIFLRTAFISFARNGLFVLIFKNQTVADETNTELDMFRVLRDIIRDEVIPTQDENIEPTYLRVEPIRDVINQLFKFTNCKIVSTVLYNLNKYVELVYSKPYCEQLMIDLGSFLTKLSKYTTEWRSVDWDVNPVLNMISIILKDNPLHAKHLIHPVRNFLKHVINKCLPTIESFVKVLAAYSAISEVVSPSDQVNVFGEVILEEIKIFYRGARNRLNRDTLIILLQLVLWDMQPSTYPWFRSIEQRIKVNSSGQQRKPFFSNVSECLFEDCTNFLENPPIMKQYSKKDFKVGVCASQLAVAMCSEKYDLLTKIFLWHKSTDSRRTIRLLNWILLGILKAVSSTGLVTTIFDFQDNITDLLSFALKQPFNEVIAGDVNYLYTHSGELAYQSFVLVKIWTVLCSQISKPQENKISEAPKLHQRLATNLITAERRFWNSIWPSIRKQLISVTDDKNVLPNGVTYWEMFMDLITFLHLIGSDIVMLYSQEWCTLLDSLINKNEEVTEFRHKIKQARSMFDDPPLKMHQDMLITQLFVEMRESMRLYFEINNNNASVKYLLTTSSNTIYHLIDINVNTKIKQQCLNEEKT</sequence>
<dbReference type="Proteomes" id="UP000615446">
    <property type="component" value="Unassembled WGS sequence"/>
</dbReference>
<dbReference type="GO" id="GO:0046872">
    <property type="term" value="F:metal ion binding"/>
    <property type="evidence" value="ECO:0007669"/>
    <property type="project" value="UniProtKB-KW"/>
</dbReference>
<dbReference type="PANTHER" id="PTHR21696">
    <property type="entry name" value="PROTEIN UNC-79 HOMOLOG"/>
    <property type="match status" value="1"/>
</dbReference>
<protein>
    <recommendedName>
        <fullName evidence="5">Phorbol-ester/DAG-type domain-containing protein</fullName>
    </recommendedName>
</protein>